<dbReference type="GO" id="GO:0003723">
    <property type="term" value="F:RNA binding"/>
    <property type="evidence" value="ECO:0007669"/>
    <property type="project" value="InterPro"/>
</dbReference>
<dbReference type="Gene3D" id="2.30.130.10">
    <property type="entry name" value="PUA domain"/>
    <property type="match status" value="1"/>
</dbReference>
<keyword evidence="3" id="KW-0489">Methyltransferase</keyword>
<dbReference type="Gene3D" id="3.30.750.80">
    <property type="entry name" value="RNA methyltransferase domain (HRMD) like"/>
    <property type="match status" value="1"/>
</dbReference>
<evidence type="ECO:0000256" key="3">
    <source>
        <dbReference type="ARBA" id="ARBA00022603"/>
    </source>
</evidence>
<comment type="similarity">
    <text evidence="6">Belongs to the methyltransferase superfamily. RlmI family.</text>
</comment>
<evidence type="ECO:0000256" key="5">
    <source>
        <dbReference type="ARBA" id="ARBA00022691"/>
    </source>
</evidence>
<dbReference type="EMBL" id="CAEZSR010000130">
    <property type="protein sequence ID" value="CAB4577487.1"/>
    <property type="molecule type" value="Genomic_DNA"/>
</dbReference>
<dbReference type="InterPro" id="IPR015947">
    <property type="entry name" value="PUA-like_sf"/>
</dbReference>
<dbReference type="Pfam" id="PF17785">
    <property type="entry name" value="PUA_3"/>
    <property type="match status" value="1"/>
</dbReference>
<keyword evidence="2" id="KW-0963">Cytoplasm</keyword>
<evidence type="ECO:0000256" key="2">
    <source>
        <dbReference type="ARBA" id="ARBA00022490"/>
    </source>
</evidence>
<dbReference type="CDD" id="cd11572">
    <property type="entry name" value="RlmI_M_like"/>
    <property type="match status" value="1"/>
</dbReference>
<gene>
    <name evidence="9" type="ORF">UFOPK1493_02814</name>
</gene>
<reference evidence="9" key="1">
    <citation type="submission" date="2020-05" db="EMBL/GenBank/DDBJ databases">
        <authorList>
            <person name="Chiriac C."/>
            <person name="Salcher M."/>
            <person name="Ghai R."/>
            <person name="Kavagutti S V."/>
        </authorList>
    </citation>
    <scope>NUCLEOTIDE SEQUENCE</scope>
</reference>
<dbReference type="Gene3D" id="3.40.50.150">
    <property type="entry name" value="Vaccinia Virus protein VP39"/>
    <property type="match status" value="1"/>
</dbReference>
<dbReference type="PANTHER" id="PTHR42873">
    <property type="entry name" value="RIBOSOMAL RNA LARGE SUBUNIT METHYLTRANSFERASE"/>
    <property type="match status" value="1"/>
</dbReference>
<accession>A0A6J6EN09</accession>
<dbReference type="CDD" id="cd21153">
    <property type="entry name" value="PUA_RlmI"/>
    <property type="match status" value="1"/>
</dbReference>
<evidence type="ECO:0000259" key="7">
    <source>
        <dbReference type="Pfam" id="PF10672"/>
    </source>
</evidence>
<dbReference type="InterPro" id="IPR036974">
    <property type="entry name" value="PUA_sf"/>
</dbReference>
<dbReference type="InterPro" id="IPR019614">
    <property type="entry name" value="SAM-dep_methyl-trfase"/>
</dbReference>
<protein>
    <submittedName>
        <fullName evidence="9">Unannotated protein</fullName>
    </submittedName>
</protein>
<feature type="domain" description="RlmI-like PUA" evidence="8">
    <location>
        <begin position="26"/>
        <end position="88"/>
    </location>
</feature>
<comment type="subcellular location">
    <subcellularLocation>
        <location evidence="1">Cytoplasm</location>
    </subcellularLocation>
</comment>
<keyword evidence="4" id="KW-0808">Transferase</keyword>
<dbReference type="Pfam" id="PF10672">
    <property type="entry name" value="Methyltrans_SAM"/>
    <property type="match status" value="1"/>
</dbReference>
<name>A0A6J6EN09_9ZZZZ</name>
<dbReference type="GO" id="GO:0005737">
    <property type="term" value="C:cytoplasm"/>
    <property type="evidence" value="ECO:0007669"/>
    <property type="project" value="UniProtKB-SubCell"/>
</dbReference>
<dbReference type="GO" id="GO:0008168">
    <property type="term" value="F:methyltransferase activity"/>
    <property type="evidence" value="ECO:0007669"/>
    <property type="project" value="UniProtKB-KW"/>
</dbReference>
<proteinExistence type="inferred from homology"/>
<evidence type="ECO:0000259" key="8">
    <source>
        <dbReference type="Pfam" id="PF17785"/>
    </source>
</evidence>
<organism evidence="9">
    <name type="scientific">freshwater metagenome</name>
    <dbReference type="NCBI Taxonomy" id="449393"/>
    <lineage>
        <taxon>unclassified sequences</taxon>
        <taxon>metagenomes</taxon>
        <taxon>ecological metagenomes</taxon>
    </lineage>
</organism>
<sequence>MRHDGDVPPVPALASLPRPGERRLAVRVTADAIRNLRSGHPWLFDGSITSVNHEGAPGDLAVVFDDQRRFVAIGLWDPASPIRVKVLHQGRPTTIDADFFRARLTDALARRAPLIAPPVTDPPTPPTTAYRVVHGENDGLPGVVIDRYGHVLVMKLYTAAWIPHLHDLVPAVREVVPASSLVLRFSRAALDADLHGLTEGMTLAGPEIRDPVPFLEHGLRFEADVVHGQKTGHFLDQRDNRIAVGARAAGARVLDVFCCNGGFGVHAAAGGARSVLSVDSSPHAIEAAVANMARNADRPAVAACRHETIVGDAFEVLEQLGAERRRFDVVVVDPPSFASNAAAVPRAIAAYERLASLAAPLVEIGGLLVSASCSSRVSTIDLVRAVHAGAARAGFELDEERRTEHAMDHPVGFPEGAYLKALWSRPRRARAAVPPFGPVR</sequence>
<dbReference type="SUPFAM" id="SSF53335">
    <property type="entry name" value="S-adenosyl-L-methionine-dependent methyltransferases"/>
    <property type="match status" value="1"/>
</dbReference>
<evidence type="ECO:0000313" key="9">
    <source>
        <dbReference type="EMBL" id="CAB4577487.1"/>
    </source>
</evidence>
<dbReference type="PROSITE" id="PS50890">
    <property type="entry name" value="PUA"/>
    <property type="match status" value="1"/>
</dbReference>
<evidence type="ECO:0000256" key="6">
    <source>
        <dbReference type="ARBA" id="ARBA00038091"/>
    </source>
</evidence>
<dbReference type="AlphaFoldDB" id="A0A6J6EN09"/>
<evidence type="ECO:0000256" key="1">
    <source>
        <dbReference type="ARBA" id="ARBA00004496"/>
    </source>
</evidence>
<evidence type="ECO:0000256" key="4">
    <source>
        <dbReference type="ARBA" id="ARBA00022679"/>
    </source>
</evidence>
<feature type="domain" description="S-adenosylmethionine-dependent methyltransferase" evidence="7">
    <location>
        <begin position="214"/>
        <end position="369"/>
    </location>
</feature>
<dbReference type="GO" id="GO:0032259">
    <property type="term" value="P:methylation"/>
    <property type="evidence" value="ECO:0007669"/>
    <property type="project" value="UniProtKB-KW"/>
</dbReference>
<dbReference type="SUPFAM" id="SSF88697">
    <property type="entry name" value="PUA domain-like"/>
    <property type="match status" value="1"/>
</dbReference>
<dbReference type="PANTHER" id="PTHR42873:SF1">
    <property type="entry name" value="S-ADENOSYLMETHIONINE-DEPENDENT METHYLTRANSFERASE DOMAIN-CONTAINING PROTEIN"/>
    <property type="match status" value="1"/>
</dbReference>
<dbReference type="InterPro" id="IPR029063">
    <property type="entry name" value="SAM-dependent_MTases_sf"/>
</dbReference>
<dbReference type="CDD" id="cd02440">
    <property type="entry name" value="AdoMet_MTases"/>
    <property type="match status" value="1"/>
</dbReference>
<dbReference type="InterPro" id="IPR041532">
    <property type="entry name" value="RlmI-like_PUA"/>
</dbReference>
<keyword evidence="5" id="KW-0949">S-adenosyl-L-methionine</keyword>